<gene>
    <name evidence="1" type="ORF">ACFPVW_02145</name>
</gene>
<reference evidence="2" key="1">
    <citation type="journal article" date="2019" name="Int. J. Syst. Evol. Microbiol.">
        <title>The Global Catalogue of Microorganisms (GCM) 10K type strain sequencing project: providing services to taxonomists for standard genome sequencing and annotation.</title>
        <authorList>
            <consortium name="The Broad Institute Genomics Platform"/>
            <consortium name="The Broad Institute Genome Sequencing Center for Infectious Disease"/>
            <person name="Wu L."/>
            <person name="Ma J."/>
        </authorList>
    </citation>
    <scope>NUCLEOTIDE SEQUENCE [LARGE SCALE GENOMIC DNA]</scope>
    <source>
        <strain evidence="2">KCTC 15012</strain>
    </source>
</reference>
<proteinExistence type="predicted"/>
<evidence type="ECO:0000313" key="2">
    <source>
        <dbReference type="Proteomes" id="UP001596132"/>
    </source>
</evidence>
<name>A0ABW0Y571_9GAMM</name>
<dbReference type="Proteomes" id="UP001596132">
    <property type="component" value="Unassembled WGS sequence"/>
</dbReference>
<evidence type="ECO:0000313" key="1">
    <source>
        <dbReference type="EMBL" id="MFC5704896.1"/>
    </source>
</evidence>
<protein>
    <submittedName>
        <fullName evidence="1">Uncharacterized protein</fullName>
    </submittedName>
</protein>
<sequence length="108" mass="12731">MIYRDYITQHAIPLARAVRHFLAREMPYRQLEDLSWQLLSHWQTLPHIPDKQPASTQEAVFWHLLHSLHQWDEQQLITDSWLRLQLLACANFLTAEGPCPPHCLGSRP</sequence>
<keyword evidence="2" id="KW-1185">Reference proteome</keyword>
<accession>A0ABW0Y571</accession>
<dbReference type="EMBL" id="JBHSPP010000005">
    <property type="protein sequence ID" value="MFC5704896.1"/>
    <property type="molecule type" value="Genomic_DNA"/>
</dbReference>
<organism evidence="1 2">
    <name type="scientific">Aeromonas eucrenophila</name>
    <dbReference type="NCBI Taxonomy" id="649"/>
    <lineage>
        <taxon>Bacteria</taxon>
        <taxon>Pseudomonadati</taxon>
        <taxon>Pseudomonadota</taxon>
        <taxon>Gammaproteobacteria</taxon>
        <taxon>Aeromonadales</taxon>
        <taxon>Aeromonadaceae</taxon>
        <taxon>Aeromonas</taxon>
    </lineage>
</organism>
<dbReference type="RefSeq" id="WP_042639525.1">
    <property type="nucleotide sequence ID" value="NZ_CDDF01000005.1"/>
</dbReference>
<comment type="caution">
    <text evidence="1">The sequence shown here is derived from an EMBL/GenBank/DDBJ whole genome shotgun (WGS) entry which is preliminary data.</text>
</comment>